<dbReference type="EMBL" id="CAUOFW020006780">
    <property type="protein sequence ID" value="CAK9176239.1"/>
    <property type="molecule type" value="Genomic_DNA"/>
</dbReference>
<evidence type="ECO:0000256" key="4">
    <source>
        <dbReference type="ARBA" id="ARBA00023054"/>
    </source>
</evidence>
<evidence type="ECO:0000259" key="9">
    <source>
        <dbReference type="Pfam" id="PF07106"/>
    </source>
</evidence>
<dbReference type="Pfam" id="PF07106">
    <property type="entry name" value="WHD_TBPIP"/>
    <property type="match status" value="1"/>
</dbReference>
<comment type="subcellular location">
    <subcellularLocation>
        <location evidence="1">Nucleus</location>
    </subcellularLocation>
</comment>
<evidence type="ECO:0000256" key="7">
    <source>
        <dbReference type="ARBA" id="ARBA00023254"/>
    </source>
</evidence>
<name>A0ABC8U399_9AQUA</name>
<dbReference type="PANTHER" id="PTHR15938">
    <property type="entry name" value="TBP-1 INTERACTING PROTEIN"/>
    <property type="match status" value="1"/>
</dbReference>
<dbReference type="AlphaFoldDB" id="A0ABC8U399"/>
<evidence type="ECO:0000313" key="11">
    <source>
        <dbReference type="EMBL" id="CAK9176239.1"/>
    </source>
</evidence>
<comment type="caution">
    <text evidence="11">The sequence shown here is derived from an EMBL/GenBank/DDBJ whole genome shotgun (WGS) entry which is preliminary data.</text>
</comment>
<accession>A0ABC8U399</accession>
<dbReference type="GO" id="GO:0005634">
    <property type="term" value="C:nucleus"/>
    <property type="evidence" value="ECO:0007669"/>
    <property type="project" value="UniProtKB-SubCell"/>
</dbReference>
<dbReference type="GO" id="GO:0051321">
    <property type="term" value="P:meiotic cell cycle"/>
    <property type="evidence" value="ECO:0007669"/>
    <property type="project" value="UniProtKB-KW"/>
</dbReference>
<dbReference type="Gene3D" id="1.10.10.10">
    <property type="entry name" value="Winged helix-like DNA-binding domain superfamily/Winged helix DNA-binding domain"/>
    <property type="match status" value="1"/>
</dbReference>
<gene>
    <name evidence="11" type="ORF">ILEXP_LOCUS46077</name>
</gene>
<feature type="domain" description="Leucine zipper with capping helix" evidence="10">
    <location>
        <begin position="196"/>
        <end position="253"/>
    </location>
</feature>
<evidence type="ECO:0000256" key="2">
    <source>
        <dbReference type="ARBA" id="ARBA00007922"/>
    </source>
</evidence>
<protein>
    <recommendedName>
        <fullName evidence="3">Homologous-pairing protein 2 homolog</fullName>
    </recommendedName>
</protein>
<comment type="similarity">
    <text evidence="2">Belongs to the HOP2 family.</text>
</comment>
<dbReference type="Pfam" id="PF18517">
    <property type="entry name" value="LZ3wCH"/>
    <property type="match status" value="1"/>
</dbReference>
<dbReference type="InterPro" id="IPR010776">
    <property type="entry name" value="Hop2_WH_dom"/>
</dbReference>
<sequence>MAPKSDSTEGIVLNFVNEVNHLSNILLILSSVDLSSAVAFEFVGYLEMKHVFILSAIDTQILGVFQNRPLNSQNVADFLQKFNLKKAAIQKALDTLADTGRISFKEYGKQKIYLARQDQFEIPNSEELNQMKEENAKLQEKMDEQKRAISEVEREIKALQSNLTLEEICAKEAKLKKEVKDMEEKLTKLRMGVTLVSPKEREAVEGMYTDTLTQWRRRKRMFKDLWDALTENSPKDPKEFKEELGLEYDEDAGVSLQSFVDLMQHCKKRARGH</sequence>
<feature type="coiled-coil region" evidence="8">
    <location>
        <begin position="124"/>
        <end position="192"/>
    </location>
</feature>
<keyword evidence="7" id="KW-0469">Meiosis</keyword>
<keyword evidence="5" id="KW-0233">DNA recombination</keyword>
<keyword evidence="4 8" id="KW-0175">Coiled coil</keyword>
<keyword evidence="6" id="KW-0539">Nucleus</keyword>
<feature type="domain" description="Homologous-pairing protein 2 winged helix" evidence="9">
    <location>
        <begin position="66"/>
        <end position="115"/>
    </location>
</feature>
<evidence type="ECO:0000259" key="10">
    <source>
        <dbReference type="Pfam" id="PF18517"/>
    </source>
</evidence>
<evidence type="ECO:0000256" key="8">
    <source>
        <dbReference type="SAM" id="Coils"/>
    </source>
</evidence>
<evidence type="ECO:0000256" key="3">
    <source>
        <dbReference type="ARBA" id="ARBA00016093"/>
    </source>
</evidence>
<evidence type="ECO:0000313" key="12">
    <source>
        <dbReference type="Proteomes" id="UP001642360"/>
    </source>
</evidence>
<keyword evidence="12" id="KW-1185">Reference proteome</keyword>
<evidence type="ECO:0000256" key="1">
    <source>
        <dbReference type="ARBA" id="ARBA00004123"/>
    </source>
</evidence>
<evidence type="ECO:0000256" key="5">
    <source>
        <dbReference type="ARBA" id="ARBA00023172"/>
    </source>
</evidence>
<dbReference type="PANTHER" id="PTHR15938:SF0">
    <property type="entry name" value="HOMOLOGOUS-PAIRING PROTEIN 2 HOMOLOG"/>
    <property type="match status" value="1"/>
</dbReference>
<dbReference type="Proteomes" id="UP001642360">
    <property type="component" value="Unassembled WGS sequence"/>
</dbReference>
<dbReference type="InterPro" id="IPR040661">
    <property type="entry name" value="LZ3wCH"/>
</dbReference>
<organism evidence="11 12">
    <name type="scientific">Ilex paraguariensis</name>
    <name type="common">yerba mate</name>
    <dbReference type="NCBI Taxonomy" id="185542"/>
    <lineage>
        <taxon>Eukaryota</taxon>
        <taxon>Viridiplantae</taxon>
        <taxon>Streptophyta</taxon>
        <taxon>Embryophyta</taxon>
        <taxon>Tracheophyta</taxon>
        <taxon>Spermatophyta</taxon>
        <taxon>Magnoliopsida</taxon>
        <taxon>eudicotyledons</taxon>
        <taxon>Gunneridae</taxon>
        <taxon>Pentapetalae</taxon>
        <taxon>asterids</taxon>
        <taxon>campanulids</taxon>
        <taxon>Aquifoliales</taxon>
        <taxon>Aquifoliaceae</taxon>
        <taxon>Ilex</taxon>
    </lineage>
</organism>
<dbReference type="GO" id="GO:0006310">
    <property type="term" value="P:DNA recombination"/>
    <property type="evidence" value="ECO:0007669"/>
    <property type="project" value="UniProtKB-KW"/>
</dbReference>
<dbReference type="InterPro" id="IPR036388">
    <property type="entry name" value="WH-like_DNA-bd_sf"/>
</dbReference>
<proteinExistence type="inferred from homology"/>
<reference evidence="11 12" key="1">
    <citation type="submission" date="2024-02" db="EMBL/GenBank/DDBJ databases">
        <authorList>
            <person name="Vignale AGUSTIN F."/>
            <person name="Sosa J E."/>
            <person name="Modenutti C."/>
        </authorList>
    </citation>
    <scope>NUCLEOTIDE SEQUENCE [LARGE SCALE GENOMIC DNA]</scope>
</reference>
<evidence type="ECO:0000256" key="6">
    <source>
        <dbReference type="ARBA" id="ARBA00023242"/>
    </source>
</evidence>